<dbReference type="AlphaFoldDB" id="A0A1M5GDC5"/>
<dbReference type="GO" id="GO:0003677">
    <property type="term" value="F:DNA binding"/>
    <property type="evidence" value="ECO:0007669"/>
    <property type="project" value="UniProtKB-KW"/>
</dbReference>
<feature type="domain" description="HTH cro/C1-type" evidence="2">
    <location>
        <begin position="25"/>
        <end position="79"/>
    </location>
</feature>
<sequence>MKKDETKSRKLIFDQEGLESLAKRLKEIRSEKGISQEELAYRSEITLSQIARIETIKINPTVSTIFKIARALNVTPSEIFNFELNSVSNE</sequence>
<evidence type="ECO:0000259" key="2">
    <source>
        <dbReference type="PROSITE" id="PS50943"/>
    </source>
</evidence>
<keyword evidence="4" id="KW-1185">Reference proteome</keyword>
<dbReference type="STRING" id="370979.SAMN05443663_101795"/>
<dbReference type="InterPro" id="IPR050807">
    <property type="entry name" value="TransReg_Diox_bact_type"/>
</dbReference>
<accession>A0A1M5GDC5</accession>
<dbReference type="GO" id="GO:0003700">
    <property type="term" value="F:DNA-binding transcription factor activity"/>
    <property type="evidence" value="ECO:0007669"/>
    <property type="project" value="TreeGrafter"/>
</dbReference>
<organism evidence="3 4">
    <name type="scientific">Flavobacterium defluvii</name>
    <dbReference type="NCBI Taxonomy" id="370979"/>
    <lineage>
        <taxon>Bacteria</taxon>
        <taxon>Pseudomonadati</taxon>
        <taxon>Bacteroidota</taxon>
        <taxon>Flavobacteriia</taxon>
        <taxon>Flavobacteriales</taxon>
        <taxon>Flavobacteriaceae</taxon>
        <taxon>Flavobacterium</taxon>
    </lineage>
</organism>
<dbReference type="Gene3D" id="1.10.260.40">
    <property type="entry name" value="lambda repressor-like DNA-binding domains"/>
    <property type="match status" value="1"/>
</dbReference>
<proteinExistence type="predicted"/>
<reference evidence="4" key="1">
    <citation type="submission" date="2016-11" db="EMBL/GenBank/DDBJ databases">
        <authorList>
            <person name="Varghese N."/>
            <person name="Submissions S."/>
        </authorList>
    </citation>
    <scope>NUCLEOTIDE SEQUENCE [LARGE SCALE GENOMIC DNA]</scope>
    <source>
        <strain evidence="4">DSM 17963</strain>
    </source>
</reference>
<evidence type="ECO:0000313" key="3">
    <source>
        <dbReference type="EMBL" id="SHG01501.1"/>
    </source>
</evidence>
<dbReference type="InterPro" id="IPR001387">
    <property type="entry name" value="Cro/C1-type_HTH"/>
</dbReference>
<dbReference type="EMBL" id="FQWC01000001">
    <property type="protein sequence ID" value="SHG01501.1"/>
    <property type="molecule type" value="Genomic_DNA"/>
</dbReference>
<dbReference type="Pfam" id="PF01381">
    <property type="entry name" value="HTH_3"/>
    <property type="match status" value="1"/>
</dbReference>
<dbReference type="Proteomes" id="UP000184071">
    <property type="component" value="Unassembled WGS sequence"/>
</dbReference>
<dbReference type="PANTHER" id="PTHR46797:SF1">
    <property type="entry name" value="METHYLPHOSPHONATE SYNTHASE"/>
    <property type="match status" value="1"/>
</dbReference>
<dbReference type="GO" id="GO:0005829">
    <property type="term" value="C:cytosol"/>
    <property type="evidence" value="ECO:0007669"/>
    <property type="project" value="TreeGrafter"/>
</dbReference>
<dbReference type="SUPFAM" id="SSF47413">
    <property type="entry name" value="lambda repressor-like DNA-binding domains"/>
    <property type="match status" value="1"/>
</dbReference>
<evidence type="ECO:0000256" key="1">
    <source>
        <dbReference type="ARBA" id="ARBA00023125"/>
    </source>
</evidence>
<protein>
    <submittedName>
        <fullName evidence="3">Helix-turn-helix domain-containing protein</fullName>
    </submittedName>
</protein>
<dbReference type="PANTHER" id="PTHR46797">
    <property type="entry name" value="HTH-TYPE TRANSCRIPTIONAL REGULATOR"/>
    <property type="match status" value="1"/>
</dbReference>
<dbReference type="RefSeq" id="WP_073413497.1">
    <property type="nucleotide sequence ID" value="NZ_FQWC01000001.1"/>
</dbReference>
<dbReference type="InterPro" id="IPR010982">
    <property type="entry name" value="Lambda_DNA-bd_dom_sf"/>
</dbReference>
<name>A0A1M5GDC5_9FLAO</name>
<dbReference type="OrthoDB" id="2902336at2"/>
<dbReference type="PROSITE" id="PS50943">
    <property type="entry name" value="HTH_CROC1"/>
    <property type="match status" value="1"/>
</dbReference>
<evidence type="ECO:0000313" key="4">
    <source>
        <dbReference type="Proteomes" id="UP000184071"/>
    </source>
</evidence>
<gene>
    <name evidence="3" type="ORF">SAMN05443663_101795</name>
</gene>
<dbReference type="SMART" id="SM00530">
    <property type="entry name" value="HTH_XRE"/>
    <property type="match status" value="1"/>
</dbReference>
<dbReference type="CDD" id="cd00093">
    <property type="entry name" value="HTH_XRE"/>
    <property type="match status" value="1"/>
</dbReference>
<keyword evidence="1" id="KW-0238">DNA-binding</keyword>